<sequence>MGVSRLDVLYRKLLLTKLFIQGWGKPDDLKRIFELRKIVGNREKCKELVPKDYPVFIDKVEDQSDCKIHNGYFISPLEHIVPGILPSESIKARFQFIVPKKWKNHKPVCIHLAGTGDHFFWKRRTLMARPMIKEAGMRNSKISINILFTFRSSLRNVSDLFVMGAALILESAVLLHWLEREDYWPLGMTGISMGGHCCALMKYIFCVLQGVLSKAVNWRELEKQYAMHSVYEQEIIRLLEYCGVDSFKMGQEFLKSSLDTLSGLDLSTDILGLHAPERDRMGLRTSALHSQAREGANGQDQLIGQDHGLDQMLSSVSMQHTNINKGSGSGRQRQSLHTESLDFMKGVMDECTHIANFSVPLDPSLIIVIQAKEDAYIPRTGVRSLQEIWPGCEVRYLNGGHVSAYLFKQGLFRQAIYDAYDRYLEKYSNT</sequence>
<proteinExistence type="predicted"/>
<dbReference type="Pfam" id="PF09752">
    <property type="entry name" value="ABHD18"/>
    <property type="match status" value="1"/>
</dbReference>
<dbReference type="AlphaFoldDB" id="A0A674BI74"/>
<dbReference type="PANTHER" id="PTHR13617:SF14">
    <property type="entry name" value="PROTEIN ABHD18"/>
    <property type="match status" value="1"/>
</dbReference>
<name>A0A674BI74_SALTR</name>
<organism evidence="1 2">
    <name type="scientific">Salmo trutta</name>
    <name type="common">Brown trout</name>
    <dbReference type="NCBI Taxonomy" id="8032"/>
    <lineage>
        <taxon>Eukaryota</taxon>
        <taxon>Metazoa</taxon>
        <taxon>Chordata</taxon>
        <taxon>Craniata</taxon>
        <taxon>Vertebrata</taxon>
        <taxon>Euteleostomi</taxon>
        <taxon>Actinopterygii</taxon>
        <taxon>Neopterygii</taxon>
        <taxon>Teleostei</taxon>
        <taxon>Protacanthopterygii</taxon>
        <taxon>Salmoniformes</taxon>
        <taxon>Salmonidae</taxon>
        <taxon>Salmoninae</taxon>
        <taxon>Salmo</taxon>
    </lineage>
</organism>
<dbReference type="Proteomes" id="UP000472277">
    <property type="component" value="Chromosome 13"/>
</dbReference>
<dbReference type="GeneTree" id="ENSGT00390000014635"/>
<gene>
    <name evidence="1" type="primary">ABHD18</name>
    <name evidence="1" type="synonym">abhd18</name>
</gene>
<dbReference type="SUPFAM" id="SSF53474">
    <property type="entry name" value="alpha/beta-Hydrolases"/>
    <property type="match status" value="1"/>
</dbReference>
<keyword evidence="2" id="KW-1185">Reference proteome</keyword>
<accession>A0A674BI74</accession>
<dbReference type="InterPro" id="IPR019149">
    <property type="entry name" value="ABHD18"/>
</dbReference>
<evidence type="ECO:0000313" key="2">
    <source>
        <dbReference type="Proteomes" id="UP000472277"/>
    </source>
</evidence>
<dbReference type="InterPro" id="IPR029058">
    <property type="entry name" value="AB_hydrolase_fold"/>
</dbReference>
<evidence type="ECO:0000313" key="1">
    <source>
        <dbReference type="Ensembl" id="ENSSTUP00000070983.1"/>
    </source>
</evidence>
<protein>
    <submittedName>
        <fullName evidence="1">Abhydrolase domain containing 18</fullName>
    </submittedName>
</protein>
<dbReference type="PANTHER" id="PTHR13617">
    <property type="entry name" value="PROTEIN ABHD18"/>
    <property type="match status" value="1"/>
</dbReference>
<reference evidence="1" key="1">
    <citation type="submission" date="2025-08" db="UniProtKB">
        <authorList>
            <consortium name="Ensembl"/>
        </authorList>
    </citation>
    <scope>IDENTIFICATION</scope>
</reference>
<dbReference type="Ensembl" id="ENSSTUT00000075358.1">
    <property type="protein sequence ID" value="ENSSTUP00000070983.1"/>
    <property type="gene ID" value="ENSSTUG00000031060.1"/>
</dbReference>
<reference evidence="1" key="2">
    <citation type="submission" date="2025-09" db="UniProtKB">
        <authorList>
            <consortium name="Ensembl"/>
        </authorList>
    </citation>
    <scope>IDENTIFICATION</scope>
</reference>